<proteinExistence type="predicted"/>
<dbReference type="EMBL" id="SNWP01000010">
    <property type="protein sequence ID" value="TDO28590.1"/>
    <property type="molecule type" value="Genomic_DNA"/>
</dbReference>
<evidence type="ECO:0000313" key="4">
    <source>
        <dbReference type="Proteomes" id="UP000295741"/>
    </source>
</evidence>
<gene>
    <name evidence="3" type="ORF">BC659_0666</name>
</gene>
<dbReference type="SUPFAM" id="SSF52833">
    <property type="entry name" value="Thioredoxin-like"/>
    <property type="match status" value="1"/>
</dbReference>
<organism evidence="3 4">
    <name type="scientific">Sediminibacterium goheungense</name>
    <dbReference type="NCBI Taxonomy" id="1086393"/>
    <lineage>
        <taxon>Bacteria</taxon>
        <taxon>Pseudomonadati</taxon>
        <taxon>Bacteroidota</taxon>
        <taxon>Chitinophagia</taxon>
        <taxon>Chitinophagales</taxon>
        <taxon>Chitinophagaceae</taxon>
        <taxon>Sediminibacterium</taxon>
    </lineage>
</organism>
<evidence type="ECO:0000259" key="2">
    <source>
        <dbReference type="PROSITE" id="PS51352"/>
    </source>
</evidence>
<feature type="chain" id="PRO_5020905125" evidence="1">
    <location>
        <begin position="22"/>
        <end position="171"/>
    </location>
</feature>
<keyword evidence="1" id="KW-0732">Signal</keyword>
<dbReference type="Proteomes" id="UP000295741">
    <property type="component" value="Unassembled WGS sequence"/>
</dbReference>
<comment type="caution">
    <text evidence="3">The sequence shown here is derived from an EMBL/GenBank/DDBJ whole genome shotgun (WGS) entry which is preliminary data.</text>
</comment>
<dbReference type="OrthoDB" id="662072at2"/>
<dbReference type="InterPro" id="IPR036249">
    <property type="entry name" value="Thioredoxin-like_sf"/>
</dbReference>
<dbReference type="AlphaFoldDB" id="A0A4R6J091"/>
<sequence length="171" mass="19685">MYMKQIVLVFMGLVITLGAFAQNSGGDLPPFMKTKKLPEFSILQTDSTWFTYQQLPKTDFTIIVYFSPDCGHCQHEAKEMMSNIDSLKNTFILWVSYRDMADIKGFAEIYGLTNHKNVKVGRDPNYAIPSFFQVKYTPYVAVYNKKGEYLKAFEGGIEMPELNRFLAENKQ</sequence>
<feature type="domain" description="Thioredoxin" evidence="2">
    <location>
        <begin position="31"/>
        <end position="171"/>
    </location>
</feature>
<name>A0A4R6J091_9BACT</name>
<dbReference type="Gene3D" id="3.40.30.10">
    <property type="entry name" value="Glutaredoxin"/>
    <property type="match status" value="1"/>
</dbReference>
<dbReference type="InterPro" id="IPR013766">
    <property type="entry name" value="Thioredoxin_domain"/>
</dbReference>
<protein>
    <submittedName>
        <fullName evidence="3">AhpC/TSA family protein</fullName>
    </submittedName>
</protein>
<evidence type="ECO:0000313" key="3">
    <source>
        <dbReference type="EMBL" id="TDO28590.1"/>
    </source>
</evidence>
<reference evidence="3 4" key="1">
    <citation type="submission" date="2019-03" db="EMBL/GenBank/DDBJ databases">
        <title>Genomic Encyclopedia of Archaeal and Bacterial Type Strains, Phase II (KMG-II): from individual species to whole genera.</title>
        <authorList>
            <person name="Goeker M."/>
        </authorList>
    </citation>
    <scope>NUCLEOTIDE SEQUENCE [LARGE SCALE GENOMIC DNA]</scope>
    <source>
        <strain evidence="3 4">DSM 28323</strain>
    </source>
</reference>
<evidence type="ECO:0000256" key="1">
    <source>
        <dbReference type="SAM" id="SignalP"/>
    </source>
</evidence>
<feature type="signal peptide" evidence="1">
    <location>
        <begin position="1"/>
        <end position="21"/>
    </location>
</feature>
<dbReference type="PROSITE" id="PS51352">
    <property type="entry name" value="THIOREDOXIN_2"/>
    <property type="match status" value="1"/>
</dbReference>
<accession>A0A4R6J091</accession>
<keyword evidence="4" id="KW-1185">Reference proteome</keyword>